<dbReference type="RefSeq" id="WP_286019570.1">
    <property type="nucleotide sequence ID" value="NZ_FMSV02000555.1"/>
</dbReference>
<evidence type="ECO:0000256" key="7">
    <source>
        <dbReference type="SAM" id="Phobius"/>
    </source>
</evidence>
<reference evidence="9 10" key="1">
    <citation type="submission" date="2016-10" db="EMBL/GenBank/DDBJ databases">
        <authorList>
            <person name="de Groot N.N."/>
        </authorList>
    </citation>
    <scope>NUCLEOTIDE SEQUENCE [LARGE SCALE GENOMIC DNA]</scope>
    <source>
        <strain evidence="9">MBHS1</strain>
    </source>
</reference>
<evidence type="ECO:0000256" key="5">
    <source>
        <dbReference type="ARBA" id="ARBA00023136"/>
    </source>
</evidence>
<evidence type="ECO:0000256" key="6">
    <source>
        <dbReference type="RuleBase" id="RU004057"/>
    </source>
</evidence>
<dbReference type="PANTHER" id="PTHR30625">
    <property type="entry name" value="PROTEIN TOLQ"/>
    <property type="match status" value="1"/>
</dbReference>
<keyword evidence="10" id="KW-1185">Reference proteome</keyword>
<comment type="subcellular location">
    <subcellularLocation>
        <location evidence="1">Cell membrane</location>
        <topology evidence="1">Multi-pass membrane protein</topology>
    </subcellularLocation>
    <subcellularLocation>
        <location evidence="6">Membrane</location>
        <topology evidence="6">Multi-pass membrane protein</topology>
    </subcellularLocation>
</comment>
<keyword evidence="4 7" id="KW-1133">Transmembrane helix</keyword>
<keyword evidence="6" id="KW-0813">Transport</keyword>
<dbReference type="PANTHER" id="PTHR30625:SF11">
    <property type="entry name" value="MOTA_TOLQ_EXBB PROTON CHANNEL DOMAIN-CONTAINING PROTEIN"/>
    <property type="match status" value="1"/>
</dbReference>
<feature type="transmembrane region" description="Helical" evidence="7">
    <location>
        <begin position="169"/>
        <end position="193"/>
    </location>
</feature>
<evidence type="ECO:0000256" key="3">
    <source>
        <dbReference type="ARBA" id="ARBA00022692"/>
    </source>
</evidence>
<dbReference type="InterPro" id="IPR002898">
    <property type="entry name" value="MotA_ExbB_proton_chnl"/>
</dbReference>
<comment type="similarity">
    <text evidence="6">Belongs to the exbB/tolQ family.</text>
</comment>
<evidence type="ECO:0000313" key="10">
    <source>
        <dbReference type="Proteomes" id="UP000236724"/>
    </source>
</evidence>
<dbReference type="Pfam" id="PF01618">
    <property type="entry name" value="MotA_ExbB"/>
    <property type="match status" value="1"/>
</dbReference>
<dbReference type="InterPro" id="IPR050790">
    <property type="entry name" value="ExbB/TolQ_transport"/>
</dbReference>
<keyword evidence="2" id="KW-1003">Cell membrane</keyword>
<sequence length="261" mass="29893">MMQGLSPSNKRLIYAVISLVLGVFFVLLLHFLLTGQEDNLSAMFLLDYRADNNFYPFTVQNLMWLVFFMGMGELLGRFQDGNAENTQLHQQYLPEDERTLLQANDLGSIYKRVRNNAGSQTDLFLPRLIRRMILQFQSSRSVEQASVLLNSSLELYLHEIDLRYNLLRYIMWLIPSLGFIGTVIGISLALNYAGMADPNDPQLLAELTKRLAVAFYTTLLALLQSVILVFSLHIIQAREERCLNRAGQYCLDNLINRLYVG</sequence>
<organism evidence="9 10">
    <name type="scientific">Candidatus Venteria ishoeyi</name>
    <dbReference type="NCBI Taxonomy" id="1899563"/>
    <lineage>
        <taxon>Bacteria</taxon>
        <taxon>Pseudomonadati</taxon>
        <taxon>Pseudomonadota</taxon>
        <taxon>Gammaproteobacteria</taxon>
        <taxon>Thiotrichales</taxon>
        <taxon>Thiotrichaceae</taxon>
        <taxon>Venteria</taxon>
    </lineage>
</organism>
<name>A0A1H6FG80_9GAMM</name>
<keyword evidence="5 7" id="KW-0472">Membrane</keyword>
<evidence type="ECO:0000256" key="1">
    <source>
        <dbReference type="ARBA" id="ARBA00004651"/>
    </source>
</evidence>
<feature type="transmembrane region" description="Helical" evidence="7">
    <location>
        <begin position="53"/>
        <end position="71"/>
    </location>
</feature>
<dbReference type="EMBL" id="FMSV02000555">
    <property type="protein sequence ID" value="SEH08663.1"/>
    <property type="molecule type" value="Genomic_DNA"/>
</dbReference>
<evidence type="ECO:0000259" key="8">
    <source>
        <dbReference type="Pfam" id="PF01618"/>
    </source>
</evidence>
<proteinExistence type="inferred from homology"/>
<gene>
    <name evidence="9" type="ORF">MBHS_04555</name>
</gene>
<protein>
    <submittedName>
        <fullName evidence="9">MotA/TolQ/ExbB proton channel family protein</fullName>
    </submittedName>
</protein>
<feature type="domain" description="MotA/TolQ/ExbB proton channel" evidence="8">
    <location>
        <begin position="135"/>
        <end position="244"/>
    </location>
</feature>
<dbReference type="Proteomes" id="UP000236724">
    <property type="component" value="Unassembled WGS sequence"/>
</dbReference>
<dbReference type="AlphaFoldDB" id="A0A1H6FG80"/>
<dbReference type="GO" id="GO:0005886">
    <property type="term" value="C:plasma membrane"/>
    <property type="evidence" value="ECO:0007669"/>
    <property type="project" value="UniProtKB-SubCell"/>
</dbReference>
<dbReference type="GO" id="GO:0017038">
    <property type="term" value="P:protein import"/>
    <property type="evidence" value="ECO:0007669"/>
    <property type="project" value="TreeGrafter"/>
</dbReference>
<keyword evidence="3 7" id="KW-0812">Transmembrane</keyword>
<evidence type="ECO:0000313" key="9">
    <source>
        <dbReference type="EMBL" id="SEH08663.1"/>
    </source>
</evidence>
<feature type="transmembrane region" description="Helical" evidence="7">
    <location>
        <begin position="213"/>
        <end position="235"/>
    </location>
</feature>
<evidence type="ECO:0000256" key="2">
    <source>
        <dbReference type="ARBA" id="ARBA00022475"/>
    </source>
</evidence>
<evidence type="ECO:0000256" key="4">
    <source>
        <dbReference type="ARBA" id="ARBA00022989"/>
    </source>
</evidence>
<keyword evidence="6" id="KW-0653">Protein transport</keyword>
<feature type="transmembrane region" description="Helical" evidence="7">
    <location>
        <begin position="12"/>
        <end position="33"/>
    </location>
</feature>
<accession>A0A1H6FG80</accession>